<comment type="subunit">
    <text evidence="6">Homodimer.</text>
</comment>
<comment type="similarity">
    <text evidence="6">Belongs to the azoreductase type 1 family.</text>
</comment>
<sequence length="200" mass="22484">MSNKILVVSGSASPVEASYSAELAKKFIEEYKKLNKDDTFEYLDLNEIAMASKTLTRSNMGTYFNEEDSLKYISQLKSVDKVIMVSPMHNFNVTALIKNYLDHILLANETFSYKYSKKGDAIGLLDHLKVQILTTQGAPYGWYLWGNHTEYLKGTWEFVAAKVNTPVLLAGTKTEPLNKLTPVDAVKTIEKEIQAAAKIF</sequence>
<dbReference type="SUPFAM" id="SSF52218">
    <property type="entry name" value="Flavoproteins"/>
    <property type="match status" value="1"/>
</dbReference>
<evidence type="ECO:0000256" key="4">
    <source>
        <dbReference type="ARBA" id="ARBA00023027"/>
    </source>
</evidence>
<dbReference type="GO" id="GO:0016655">
    <property type="term" value="F:oxidoreductase activity, acting on NAD(P)H, quinone or similar compound as acceptor"/>
    <property type="evidence" value="ECO:0007669"/>
    <property type="project" value="InterPro"/>
</dbReference>
<keyword evidence="3 6" id="KW-0560">Oxidoreductase</keyword>
<organism evidence="8 9">
    <name type="scientific">Mesoplasma syrphidae</name>
    <dbReference type="NCBI Taxonomy" id="225999"/>
    <lineage>
        <taxon>Bacteria</taxon>
        <taxon>Bacillati</taxon>
        <taxon>Mycoplasmatota</taxon>
        <taxon>Mollicutes</taxon>
        <taxon>Entomoplasmatales</taxon>
        <taxon>Entomoplasmataceae</taxon>
        <taxon>Mesoplasma</taxon>
    </lineage>
</organism>
<comment type="catalytic activity">
    <reaction evidence="5">
        <text>N,N-dimethyl-1,4-phenylenediamine + anthranilate + 2 NAD(+) = 2-(4-dimethylaminophenyl)diazenylbenzoate + 2 NADH + 2 H(+)</text>
        <dbReference type="Rhea" id="RHEA:55872"/>
        <dbReference type="ChEBI" id="CHEBI:15378"/>
        <dbReference type="ChEBI" id="CHEBI:15783"/>
        <dbReference type="ChEBI" id="CHEBI:16567"/>
        <dbReference type="ChEBI" id="CHEBI:57540"/>
        <dbReference type="ChEBI" id="CHEBI:57945"/>
        <dbReference type="ChEBI" id="CHEBI:71579"/>
        <dbReference type="EC" id="1.7.1.17"/>
    </reaction>
    <physiologicalReaction direction="right-to-left" evidence="5">
        <dbReference type="Rhea" id="RHEA:55874"/>
    </physiologicalReaction>
</comment>
<dbReference type="OrthoDB" id="9805013at2"/>
<dbReference type="AlphaFoldDB" id="A0A2K9BIN6"/>
<evidence type="ECO:0000313" key="8">
    <source>
        <dbReference type="EMBL" id="AUF83221.1"/>
    </source>
</evidence>
<gene>
    <name evidence="6" type="primary">azoR</name>
    <name evidence="8" type="ORF">CXP39_00145</name>
</gene>
<evidence type="ECO:0000313" key="9">
    <source>
        <dbReference type="Proteomes" id="UP000233419"/>
    </source>
</evidence>
<dbReference type="InterPro" id="IPR029039">
    <property type="entry name" value="Flavoprotein-like_sf"/>
</dbReference>
<dbReference type="PANTHER" id="PTHR43741">
    <property type="entry name" value="FMN-DEPENDENT NADH-AZOREDUCTASE 1"/>
    <property type="match status" value="1"/>
</dbReference>
<reference evidence="8 9" key="1">
    <citation type="submission" date="2017-12" db="EMBL/GenBank/DDBJ databases">
        <title>Mesoplasma syrphidae YJS, Complete Genome.</title>
        <authorList>
            <person name="Knight T.F."/>
            <person name="Citino T."/>
            <person name="Rubinstein R."/>
            <person name="Neuschaefer Z."/>
        </authorList>
    </citation>
    <scope>NUCLEOTIDE SEQUENCE [LARGE SCALE GENOMIC DNA]</scope>
    <source>
        <strain evidence="8 9">YJS</strain>
    </source>
</reference>
<dbReference type="EMBL" id="CP025257">
    <property type="protein sequence ID" value="AUF83221.1"/>
    <property type="molecule type" value="Genomic_DNA"/>
</dbReference>
<dbReference type="HAMAP" id="MF_01216">
    <property type="entry name" value="Azoreductase_type1"/>
    <property type="match status" value="1"/>
</dbReference>
<dbReference type="PANTHER" id="PTHR43741:SF4">
    <property type="entry name" value="FMN-DEPENDENT NADH:QUINONE OXIDOREDUCTASE"/>
    <property type="match status" value="1"/>
</dbReference>
<keyword evidence="4 6" id="KW-0520">NAD</keyword>
<dbReference type="InterPro" id="IPR023048">
    <property type="entry name" value="NADH:quinone_OxRdtase_FMN_depd"/>
</dbReference>
<feature type="binding site" evidence="6">
    <location>
        <begin position="18"/>
        <end position="20"/>
    </location>
    <ligand>
        <name>FMN</name>
        <dbReference type="ChEBI" id="CHEBI:58210"/>
    </ligand>
</feature>
<dbReference type="Pfam" id="PF02525">
    <property type="entry name" value="Flavodoxin_2"/>
    <property type="match status" value="1"/>
</dbReference>
<dbReference type="NCBIfam" id="NF002370">
    <property type="entry name" value="PRK01355.1"/>
    <property type="match status" value="1"/>
</dbReference>
<dbReference type="GO" id="GO:0016652">
    <property type="term" value="F:oxidoreductase activity, acting on NAD(P)H as acceptor"/>
    <property type="evidence" value="ECO:0007669"/>
    <property type="project" value="UniProtKB-UniRule"/>
</dbReference>
<dbReference type="Gene3D" id="3.40.50.360">
    <property type="match status" value="1"/>
</dbReference>
<evidence type="ECO:0000256" key="1">
    <source>
        <dbReference type="ARBA" id="ARBA00022630"/>
    </source>
</evidence>
<comment type="function">
    <text evidence="6">Quinone reductase that provides resistance to thiol-specific stress caused by electrophilic quinones.</text>
</comment>
<comment type="function">
    <text evidence="6">Also exhibits azoreductase activity. Catalyzes the reductive cleavage of the azo bond in aromatic azo compounds to the corresponding amines.</text>
</comment>
<evidence type="ECO:0000256" key="2">
    <source>
        <dbReference type="ARBA" id="ARBA00022643"/>
    </source>
</evidence>
<evidence type="ECO:0000256" key="5">
    <source>
        <dbReference type="ARBA" id="ARBA00048542"/>
    </source>
</evidence>
<evidence type="ECO:0000256" key="3">
    <source>
        <dbReference type="ARBA" id="ARBA00023002"/>
    </source>
</evidence>
<dbReference type="EC" id="1.7.1.17" evidence="6"/>
<dbReference type="Proteomes" id="UP000233419">
    <property type="component" value="Chromosome"/>
</dbReference>
<feature type="domain" description="Flavodoxin-like fold" evidence="7">
    <location>
        <begin position="4"/>
        <end position="178"/>
    </location>
</feature>
<dbReference type="GO" id="GO:0010181">
    <property type="term" value="F:FMN binding"/>
    <property type="evidence" value="ECO:0007669"/>
    <property type="project" value="UniProtKB-UniRule"/>
</dbReference>
<dbReference type="RefSeq" id="WP_027048327.1">
    <property type="nucleotide sequence ID" value="NZ_CP025257.1"/>
</dbReference>
<dbReference type="GO" id="GO:0009055">
    <property type="term" value="F:electron transfer activity"/>
    <property type="evidence" value="ECO:0007669"/>
    <property type="project" value="UniProtKB-UniRule"/>
</dbReference>
<dbReference type="InterPro" id="IPR050104">
    <property type="entry name" value="FMN-dep_NADH:Q_OxRdtase_AzoR1"/>
</dbReference>
<comment type="caution">
    <text evidence="6">Lacks conserved residue(s) required for the propagation of feature annotation.</text>
</comment>
<comment type="cofactor">
    <cofactor evidence="6">
        <name>FMN</name>
        <dbReference type="ChEBI" id="CHEBI:58210"/>
    </cofactor>
    <text evidence="6">Binds 1 FMN per subunit.</text>
</comment>
<accession>A0A2K9BIN6</accession>
<dbReference type="EC" id="1.6.5.-" evidence="6"/>
<keyword evidence="1 6" id="KW-0285">Flavoprotein</keyword>
<evidence type="ECO:0000256" key="6">
    <source>
        <dbReference type="HAMAP-Rule" id="MF_01216"/>
    </source>
</evidence>
<proteinExistence type="inferred from homology"/>
<feature type="binding site" evidence="6">
    <location>
        <position position="11"/>
    </location>
    <ligand>
        <name>FMN</name>
        <dbReference type="ChEBI" id="CHEBI:58210"/>
    </ligand>
</feature>
<keyword evidence="2 6" id="KW-0288">FMN</keyword>
<evidence type="ECO:0000259" key="7">
    <source>
        <dbReference type="Pfam" id="PF02525"/>
    </source>
</evidence>
<dbReference type="KEGG" id="msyr:CXP39_00145"/>
<comment type="catalytic activity">
    <reaction evidence="6">
        <text>2 a quinone + NADH + H(+) = 2 a 1,4-benzosemiquinone + NAD(+)</text>
        <dbReference type="Rhea" id="RHEA:65952"/>
        <dbReference type="ChEBI" id="CHEBI:15378"/>
        <dbReference type="ChEBI" id="CHEBI:57540"/>
        <dbReference type="ChEBI" id="CHEBI:57945"/>
        <dbReference type="ChEBI" id="CHEBI:132124"/>
        <dbReference type="ChEBI" id="CHEBI:134225"/>
    </reaction>
</comment>
<name>A0A2K9BIN6_9MOLU</name>
<protein>
    <recommendedName>
        <fullName evidence="6">FMN dependent NADH:quinone oxidoreductase</fullName>
        <ecNumber evidence="6">1.6.5.-</ecNumber>
    </recommendedName>
    <alternativeName>
        <fullName evidence="6">Azo-dye reductase</fullName>
    </alternativeName>
    <alternativeName>
        <fullName evidence="6">FMN-dependent NADH-azo compound oxidoreductase</fullName>
    </alternativeName>
    <alternativeName>
        <fullName evidence="6">FMN-dependent NADH-azoreductase</fullName>
        <ecNumber evidence="6">1.7.1.17</ecNumber>
    </alternativeName>
</protein>
<keyword evidence="9" id="KW-1185">Reference proteome</keyword>
<dbReference type="InterPro" id="IPR003680">
    <property type="entry name" value="Flavodoxin_fold"/>
</dbReference>